<evidence type="ECO:0000256" key="1">
    <source>
        <dbReference type="ARBA" id="ARBA00004123"/>
    </source>
</evidence>
<evidence type="ECO:0000256" key="2">
    <source>
        <dbReference type="ARBA" id="ARBA00022754"/>
    </source>
</evidence>
<dbReference type="Proteomes" id="UP000728185">
    <property type="component" value="Unassembled WGS sequence"/>
</dbReference>
<sequence>MRSNEAIQIQMRTVAKEAEKYRSKLKEKLDELREEMADQLDELRSKLEDTMTAQLEVEKGKTKDAEAHVKAAREECSRIYISLSSRSSELVTCRKEIETLKHTIDQLNTKLEDMEERFDRENKKNQDEISRLLDLVDEKSRECAELASIKVQLDAEIAMYRSLLEAEESRCRISDQEMMSEPMVQMRNSKLPVRRTVPAYSQDVDMDAKMANAVSAADFIIPTKVVKHECESPEIRDVHSTSFDGVYTHGSSKALRITCYATGSVHFASADPGDGLLRISNAGDEVVDLKQWQLHFGPTRPGAEDFVTLHKFGESQKLRPHAEIRVHVCPTRGNQYHHIPSKKAKRQLTNLYVITDAPVWEPYKSVITLQDEQGSVRAICEIEELDGHPNSWLRKRDMEHSGGRAIRLVDLNGWNLDFKCASDHVSQQICKSLRLEPHDEIRVNLLPLEEKTKPESGDLRSLSIFTGASPMHYHDSDFTLFDPSGVVRAVSKIEHISEGGHENSNVDSPAHDNVNEETAETSDESDIDDHEEMKTGVARFSERRPQTGQGGGAAFSPASYTRYQQFLDTHPTRRYNPCVSSCQGFCLYLNTASNTSGFRFFPIDVFTPN</sequence>
<keyword evidence="4" id="KW-0539">Nucleus</keyword>
<reference evidence="8" key="1">
    <citation type="submission" date="2019-05" db="EMBL/GenBank/DDBJ databases">
        <title>Annotation for the trematode Fasciolopsis buski.</title>
        <authorList>
            <person name="Choi Y.-J."/>
        </authorList>
    </citation>
    <scope>NUCLEOTIDE SEQUENCE</scope>
    <source>
        <strain evidence="8">HT</strain>
        <tissue evidence="8">Whole worm</tissue>
    </source>
</reference>
<feature type="coiled-coil region" evidence="5">
    <location>
        <begin position="11"/>
        <end position="53"/>
    </location>
</feature>
<comment type="subcellular location">
    <subcellularLocation>
        <location evidence="1">Nucleus</location>
    </subcellularLocation>
</comment>
<gene>
    <name evidence="8" type="ORF">FBUS_05772</name>
</gene>
<proteinExistence type="predicted"/>
<dbReference type="InterPro" id="IPR036415">
    <property type="entry name" value="Lamin_tail_dom_sf"/>
</dbReference>
<dbReference type="Gene3D" id="1.20.5.170">
    <property type="match status" value="1"/>
</dbReference>
<evidence type="ECO:0000256" key="5">
    <source>
        <dbReference type="SAM" id="Coils"/>
    </source>
</evidence>
<protein>
    <recommendedName>
        <fullName evidence="7">IF rod domain-containing protein</fullName>
    </recommendedName>
</protein>
<evidence type="ECO:0000259" key="7">
    <source>
        <dbReference type="Pfam" id="PF00038"/>
    </source>
</evidence>
<dbReference type="InterPro" id="IPR039008">
    <property type="entry name" value="IF_rod_dom"/>
</dbReference>
<dbReference type="SUPFAM" id="SSF64593">
    <property type="entry name" value="Intermediate filament protein, coiled coil region"/>
    <property type="match status" value="1"/>
</dbReference>
<dbReference type="Gene3D" id="2.60.40.1260">
    <property type="entry name" value="Lamin Tail domain"/>
    <property type="match status" value="1"/>
</dbReference>
<feature type="compositionally biased region" description="Acidic residues" evidence="6">
    <location>
        <begin position="515"/>
        <end position="528"/>
    </location>
</feature>
<dbReference type="GO" id="GO:0005634">
    <property type="term" value="C:nucleus"/>
    <property type="evidence" value="ECO:0007669"/>
    <property type="project" value="UniProtKB-SubCell"/>
</dbReference>
<dbReference type="GO" id="GO:0005882">
    <property type="term" value="C:intermediate filament"/>
    <property type="evidence" value="ECO:0007669"/>
    <property type="project" value="UniProtKB-KW"/>
</dbReference>
<feature type="region of interest" description="Disordered" evidence="6">
    <location>
        <begin position="496"/>
        <end position="528"/>
    </location>
</feature>
<comment type="caution">
    <text evidence="8">The sequence shown here is derived from an EMBL/GenBank/DDBJ whole genome shotgun (WGS) entry which is preliminary data.</text>
</comment>
<keyword evidence="9" id="KW-1185">Reference proteome</keyword>
<dbReference type="PANTHER" id="PTHR45721:SF11">
    <property type="entry name" value="LAMIN DM0-RELATED"/>
    <property type="match status" value="1"/>
</dbReference>
<evidence type="ECO:0000313" key="8">
    <source>
        <dbReference type="EMBL" id="KAA0187030.1"/>
    </source>
</evidence>
<feature type="coiled-coil region" evidence="5">
    <location>
        <begin position="90"/>
        <end position="142"/>
    </location>
</feature>
<evidence type="ECO:0000256" key="3">
    <source>
        <dbReference type="ARBA" id="ARBA00023054"/>
    </source>
</evidence>
<dbReference type="PANTHER" id="PTHR45721">
    <property type="entry name" value="LAMIN DM0-RELATED"/>
    <property type="match status" value="1"/>
</dbReference>
<dbReference type="SUPFAM" id="SSF74853">
    <property type="entry name" value="Lamin A/C globular tail domain"/>
    <property type="match status" value="1"/>
</dbReference>
<evidence type="ECO:0000256" key="6">
    <source>
        <dbReference type="SAM" id="MobiDB-lite"/>
    </source>
</evidence>
<dbReference type="AlphaFoldDB" id="A0A8E0VDP9"/>
<name>A0A8E0VDP9_9TREM</name>
<dbReference type="OrthoDB" id="102442at2759"/>
<feature type="domain" description="IF rod" evidence="7">
    <location>
        <begin position="13"/>
        <end position="170"/>
    </location>
</feature>
<keyword evidence="2" id="KW-0403">Intermediate filament</keyword>
<organism evidence="8 9">
    <name type="scientific">Fasciolopsis buskii</name>
    <dbReference type="NCBI Taxonomy" id="27845"/>
    <lineage>
        <taxon>Eukaryota</taxon>
        <taxon>Metazoa</taxon>
        <taxon>Spiralia</taxon>
        <taxon>Lophotrochozoa</taxon>
        <taxon>Platyhelminthes</taxon>
        <taxon>Trematoda</taxon>
        <taxon>Digenea</taxon>
        <taxon>Plagiorchiida</taxon>
        <taxon>Echinostomata</taxon>
        <taxon>Echinostomatoidea</taxon>
        <taxon>Fasciolidae</taxon>
        <taxon>Fasciolopsis</taxon>
    </lineage>
</organism>
<accession>A0A8E0VDP9</accession>
<dbReference type="Pfam" id="PF00038">
    <property type="entry name" value="Filament"/>
    <property type="match status" value="1"/>
</dbReference>
<keyword evidence="3 5" id="KW-0175">Coiled coil</keyword>
<evidence type="ECO:0000256" key="4">
    <source>
        <dbReference type="ARBA" id="ARBA00023242"/>
    </source>
</evidence>
<dbReference type="EMBL" id="LUCM01009406">
    <property type="protein sequence ID" value="KAA0187030.1"/>
    <property type="molecule type" value="Genomic_DNA"/>
</dbReference>
<evidence type="ECO:0000313" key="9">
    <source>
        <dbReference type="Proteomes" id="UP000728185"/>
    </source>
</evidence>